<evidence type="ECO:0000256" key="1">
    <source>
        <dbReference type="SAM" id="SignalP"/>
    </source>
</evidence>
<dbReference type="EMBL" id="JAIMJA010000006">
    <property type="protein sequence ID" value="MCE2594656.1"/>
    <property type="molecule type" value="Genomic_DNA"/>
</dbReference>
<comment type="caution">
    <text evidence="2">The sequence shown here is derived from an EMBL/GenBank/DDBJ whole genome shotgun (WGS) entry which is preliminary data.</text>
</comment>
<protein>
    <recommendedName>
        <fullName evidence="4">Solute-binding protein family 3/N-terminal domain-containing protein</fullName>
    </recommendedName>
</protein>
<proteinExistence type="predicted"/>
<gene>
    <name evidence="2" type="ORF">K6Y31_07490</name>
</gene>
<accession>A0ABS8WAN9</accession>
<evidence type="ECO:0000313" key="3">
    <source>
        <dbReference type="Proteomes" id="UP001201273"/>
    </source>
</evidence>
<keyword evidence="3" id="KW-1185">Reference proteome</keyword>
<dbReference type="RefSeq" id="WP_233052188.1">
    <property type="nucleotide sequence ID" value="NZ_JAIMJA010000006.1"/>
</dbReference>
<evidence type="ECO:0000313" key="2">
    <source>
        <dbReference type="EMBL" id="MCE2594656.1"/>
    </source>
</evidence>
<name>A0ABS8WAN9_9GAMM</name>
<reference evidence="2 3" key="1">
    <citation type="journal article" date="2022" name="Environ. Microbiol. Rep.">
        <title>Eco-phylogenetic analyses reveal divergent evolution of vitamin B12 metabolism in the marine bacterial family 'Psychromonadaceae'.</title>
        <authorList>
            <person name="Jin X."/>
            <person name="Yang Y."/>
            <person name="Cao H."/>
            <person name="Gao B."/>
            <person name="Zhao Z."/>
        </authorList>
    </citation>
    <scope>NUCLEOTIDE SEQUENCE [LARGE SCALE GENOMIC DNA]</scope>
    <source>
        <strain evidence="2 3">MKS20</strain>
    </source>
</reference>
<evidence type="ECO:0008006" key="4">
    <source>
        <dbReference type="Google" id="ProtNLM"/>
    </source>
</evidence>
<feature type="chain" id="PRO_5045797666" description="Solute-binding protein family 3/N-terminal domain-containing protein" evidence="1">
    <location>
        <begin position="21"/>
        <end position="223"/>
    </location>
</feature>
<keyword evidence="1" id="KW-0732">Signal</keyword>
<organism evidence="2 3">
    <name type="scientific">Motilimonas cestriensis</name>
    <dbReference type="NCBI Taxonomy" id="2742685"/>
    <lineage>
        <taxon>Bacteria</taxon>
        <taxon>Pseudomonadati</taxon>
        <taxon>Pseudomonadota</taxon>
        <taxon>Gammaproteobacteria</taxon>
        <taxon>Alteromonadales</taxon>
        <taxon>Alteromonadales genera incertae sedis</taxon>
        <taxon>Motilimonas</taxon>
    </lineage>
</organism>
<feature type="signal peptide" evidence="1">
    <location>
        <begin position="1"/>
        <end position="20"/>
    </location>
</feature>
<sequence>MPLIFFALLALLCFSRQVTATEKVSVLALEYPPYTSQQSEDLGISFVALRNKLAPLGVEPEAIFLPPARAGMHMESNEWCFSFYPPKMKSDNYQFIQLDTKPIALSFYRWRQPEVFDWQALNELVGLRVAMLRSFNKGGLYKVIQDAGLEVRDVNSLSQGFSLLAKRRVDLVFADKYGGAYIMAQLGMDVKKVQFAQTPITETFLHAWGNVNCAAAKRLASAG</sequence>
<dbReference type="Proteomes" id="UP001201273">
    <property type="component" value="Unassembled WGS sequence"/>
</dbReference>
<dbReference type="SUPFAM" id="SSF53850">
    <property type="entry name" value="Periplasmic binding protein-like II"/>
    <property type="match status" value="1"/>
</dbReference>